<protein>
    <submittedName>
        <fullName evidence="3">DUF2892 family protein</fullName>
    </submittedName>
</protein>
<feature type="transmembrane region" description="Helical" evidence="1">
    <location>
        <begin position="38"/>
        <end position="61"/>
    </location>
</feature>
<dbReference type="InterPro" id="IPR021309">
    <property type="entry name" value="YgaP-like_TM"/>
</dbReference>
<keyword evidence="1" id="KW-0472">Membrane</keyword>
<feature type="domain" description="Inner membrane protein YgaP-like transmembrane" evidence="2">
    <location>
        <begin position="1"/>
        <end position="68"/>
    </location>
</feature>
<dbReference type="Proteomes" id="UP000295351">
    <property type="component" value="Unassembled WGS sequence"/>
</dbReference>
<evidence type="ECO:0000256" key="1">
    <source>
        <dbReference type="SAM" id="Phobius"/>
    </source>
</evidence>
<reference evidence="3 4" key="1">
    <citation type="submission" date="2019-03" db="EMBL/GenBank/DDBJ databases">
        <title>Genomic Encyclopedia of Type Strains, Phase IV (KMG-IV): sequencing the most valuable type-strain genomes for metagenomic binning, comparative biology and taxonomic classification.</title>
        <authorList>
            <person name="Goeker M."/>
        </authorList>
    </citation>
    <scope>NUCLEOTIDE SEQUENCE [LARGE SCALE GENOMIC DNA]</scope>
    <source>
        <strain evidence="3 4">DSM 18401</strain>
    </source>
</reference>
<dbReference type="Pfam" id="PF11127">
    <property type="entry name" value="YgaP-like_TM"/>
    <property type="match status" value="1"/>
</dbReference>
<keyword evidence="4" id="KW-1185">Reference proteome</keyword>
<gene>
    <name evidence="3" type="ORF">EV665_13217</name>
</gene>
<sequence length="71" mass="7712">MKNVGSIDRTLRFILGAILIALPLLTNVFAGWGSWQYAVSLIGAVLVLTAAFRFCPAYTLLGIRTCKLPNT</sequence>
<dbReference type="EMBL" id="SLVX01000032">
    <property type="protein sequence ID" value="TCN34732.1"/>
    <property type="molecule type" value="Genomic_DNA"/>
</dbReference>
<evidence type="ECO:0000313" key="4">
    <source>
        <dbReference type="Proteomes" id="UP000295351"/>
    </source>
</evidence>
<proteinExistence type="predicted"/>
<evidence type="ECO:0000313" key="3">
    <source>
        <dbReference type="EMBL" id="TCN34732.1"/>
    </source>
</evidence>
<evidence type="ECO:0000259" key="2">
    <source>
        <dbReference type="Pfam" id="PF11127"/>
    </source>
</evidence>
<feature type="transmembrane region" description="Helical" evidence="1">
    <location>
        <begin position="12"/>
        <end position="32"/>
    </location>
</feature>
<accession>A0A4R2C5N6</accession>
<keyword evidence="1" id="KW-0812">Transmembrane</keyword>
<comment type="caution">
    <text evidence="3">The sequence shown here is derived from an EMBL/GenBank/DDBJ whole genome shotgun (WGS) entry which is preliminary data.</text>
</comment>
<name>A0A4R2C5N6_SHIGR</name>
<organism evidence="3 4">
    <name type="scientific">Shinella granuli</name>
    <dbReference type="NCBI Taxonomy" id="323621"/>
    <lineage>
        <taxon>Bacteria</taxon>
        <taxon>Pseudomonadati</taxon>
        <taxon>Pseudomonadota</taxon>
        <taxon>Alphaproteobacteria</taxon>
        <taxon>Hyphomicrobiales</taxon>
        <taxon>Rhizobiaceae</taxon>
        <taxon>Shinella</taxon>
    </lineage>
</organism>
<dbReference type="AlphaFoldDB" id="A0A4R2C5N6"/>
<dbReference type="RefSeq" id="WP_342636240.1">
    <property type="nucleotide sequence ID" value="NZ_JBHMAM010000036.1"/>
</dbReference>
<keyword evidence="1" id="KW-1133">Transmembrane helix</keyword>